<accession>A0A381PEB8</accession>
<organism evidence="1">
    <name type="scientific">marine metagenome</name>
    <dbReference type="NCBI Taxonomy" id="408172"/>
    <lineage>
        <taxon>unclassified sequences</taxon>
        <taxon>metagenomes</taxon>
        <taxon>ecological metagenomes</taxon>
    </lineage>
</organism>
<proteinExistence type="predicted"/>
<dbReference type="Pfam" id="PF05728">
    <property type="entry name" value="UPF0227"/>
    <property type="match status" value="1"/>
</dbReference>
<sequence length="220" mass="24463">MHLFYLHGFASSAKSTKAMWLAERLRSLDLPLHCPDFNEPEFKTITTSRMIGQVDNAIARLSEGPVVLIGSSLGGFVAWHTAARQSFEAAARSPITRLILLAPALDFGTNRRMGTVGVEQWRDDGHLDIVHHAFGEHRQVGYELYADAAQYDSFSIQDGPSTIIFQGRLDDAVDPVMVERFARSRSYVECCLLDDGHQLHDSLDTIWDRIATFLGLKGSG</sequence>
<dbReference type="AlphaFoldDB" id="A0A381PEB8"/>
<dbReference type="SUPFAM" id="SSF53474">
    <property type="entry name" value="alpha/beta-Hydrolases"/>
    <property type="match status" value="1"/>
</dbReference>
<dbReference type="InterPro" id="IPR008886">
    <property type="entry name" value="UPF0227/Esterase_YqiA"/>
</dbReference>
<dbReference type="EMBL" id="UINC01000936">
    <property type="protein sequence ID" value="SUZ64499.1"/>
    <property type="molecule type" value="Genomic_DNA"/>
</dbReference>
<evidence type="ECO:0008006" key="2">
    <source>
        <dbReference type="Google" id="ProtNLM"/>
    </source>
</evidence>
<evidence type="ECO:0000313" key="1">
    <source>
        <dbReference type="EMBL" id="SUZ64499.1"/>
    </source>
</evidence>
<reference evidence="1" key="1">
    <citation type="submission" date="2018-05" db="EMBL/GenBank/DDBJ databases">
        <authorList>
            <person name="Lanie J.A."/>
            <person name="Ng W.-L."/>
            <person name="Kazmierczak K.M."/>
            <person name="Andrzejewski T.M."/>
            <person name="Davidsen T.M."/>
            <person name="Wayne K.J."/>
            <person name="Tettelin H."/>
            <person name="Glass J.I."/>
            <person name="Rusch D."/>
            <person name="Podicherti R."/>
            <person name="Tsui H.-C.T."/>
            <person name="Winkler M.E."/>
        </authorList>
    </citation>
    <scope>NUCLEOTIDE SEQUENCE</scope>
</reference>
<dbReference type="InterPro" id="IPR029058">
    <property type="entry name" value="AB_hydrolase_fold"/>
</dbReference>
<gene>
    <name evidence="1" type="ORF">METZ01_LOCUS17353</name>
</gene>
<dbReference type="Gene3D" id="3.40.50.1820">
    <property type="entry name" value="alpha/beta hydrolase"/>
    <property type="match status" value="1"/>
</dbReference>
<protein>
    <recommendedName>
        <fullName evidence="2">AB hydrolase-1 domain-containing protein</fullName>
    </recommendedName>
</protein>
<name>A0A381PEB8_9ZZZZ</name>